<comment type="caution">
    <text evidence="9">The sequence shown here is derived from an EMBL/GenBank/DDBJ whole genome shotgun (WGS) entry which is preliminary data.</text>
</comment>
<comment type="similarity">
    <text evidence="1 6">Belongs to the TACO1 family.</text>
</comment>
<dbReference type="SUPFAM" id="SSF75625">
    <property type="entry name" value="YebC-like"/>
    <property type="match status" value="1"/>
</dbReference>
<dbReference type="InterPro" id="IPR017856">
    <property type="entry name" value="Integrase-like_N"/>
</dbReference>
<evidence type="ECO:0000313" key="10">
    <source>
        <dbReference type="Proteomes" id="UP000230859"/>
    </source>
</evidence>
<evidence type="ECO:0000256" key="6">
    <source>
        <dbReference type="HAMAP-Rule" id="MF_00693"/>
    </source>
</evidence>
<gene>
    <name evidence="9" type="ORF">COV74_10265</name>
</gene>
<organism evidence="9 10">
    <name type="scientific">Candidatus Abzuiibacterium crystallinum</name>
    <dbReference type="NCBI Taxonomy" id="1974748"/>
    <lineage>
        <taxon>Bacteria</taxon>
        <taxon>Pseudomonadati</taxon>
        <taxon>Candidatus Omnitrophota</taxon>
        <taxon>Candidatus Abzuiibacterium</taxon>
    </lineage>
</organism>
<reference evidence="9 10" key="1">
    <citation type="submission" date="2017-09" db="EMBL/GenBank/DDBJ databases">
        <title>Depth-based differentiation of microbial function through sediment-hosted aquifers and enrichment of novel symbionts in the deep terrestrial subsurface.</title>
        <authorList>
            <person name="Probst A.J."/>
            <person name="Ladd B."/>
            <person name="Jarett J.K."/>
            <person name="Geller-Mcgrath D.E."/>
            <person name="Sieber C.M."/>
            <person name="Emerson J.B."/>
            <person name="Anantharaman K."/>
            <person name="Thomas B.C."/>
            <person name="Malmstrom R."/>
            <person name="Stieglmeier M."/>
            <person name="Klingl A."/>
            <person name="Woyke T."/>
            <person name="Ryan C.M."/>
            <person name="Banfield J.F."/>
        </authorList>
    </citation>
    <scope>NUCLEOTIDE SEQUENCE [LARGE SCALE GENOMIC DNA]</scope>
    <source>
        <strain evidence="9">CG11_big_fil_rev_8_21_14_0_20_45_26</strain>
    </source>
</reference>
<protein>
    <recommendedName>
        <fullName evidence="6">Probable transcriptional regulatory protein COV74_10265</fullName>
    </recommendedName>
</protein>
<evidence type="ECO:0000313" key="9">
    <source>
        <dbReference type="EMBL" id="PIQ84977.1"/>
    </source>
</evidence>
<sequence length="242" mass="26774">MSGHSKWASIKHKKAIVDQRRGKLFTKIIREITVAARLGGGDPENNPRLRTAMDTAKEANMPLDNVERAIKKGTGDLEGVNYEELFYEGYGPKGVAIYVACLTDNKNRAASEIRSIFSKNNGNLAGSGSVAWLFEKKGLLVLDAGQVKEDQLMDLAINAGAEDLSRQDEKYEILTDPQNFETVKKALLDAHLKPELATLQMIPKNRVAISKEEGKSVVTLIEALEDHDDVQNVYTNCEFPDN</sequence>
<evidence type="ECO:0000256" key="1">
    <source>
        <dbReference type="ARBA" id="ARBA00008724"/>
    </source>
</evidence>
<dbReference type="HAMAP" id="MF_00693">
    <property type="entry name" value="Transcrip_reg_TACO1"/>
    <property type="match status" value="1"/>
</dbReference>
<dbReference type="AlphaFoldDB" id="A0A2H0LKV4"/>
<evidence type="ECO:0000259" key="8">
    <source>
        <dbReference type="Pfam" id="PF20772"/>
    </source>
</evidence>
<dbReference type="PANTHER" id="PTHR12532">
    <property type="entry name" value="TRANSLATIONAL ACTIVATOR OF CYTOCHROME C OXIDASE 1"/>
    <property type="match status" value="1"/>
</dbReference>
<dbReference type="GO" id="GO:0003677">
    <property type="term" value="F:DNA binding"/>
    <property type="evidence" value="ECO:0007669"/>
    <property type="project" value="UniProtKB-UniRule"/>
</dbReference>
<proteinExistence type="inferred from homology"/>
<dbReference type="NCBIfam" id="NF009044">
    <property type="entry name" value="PRK12378.1"/>
    <property type="match status" value="1"/>
</dbReference>
<dbReference type="Pfam" id="PF01709">
    <property type="entry name" value="Transcrip_reg"/>
    <property type="match status" value="1"/>
</dbReference>
<dbReference type="GO" id="GO:0006355">
    <property type="term" value="P:regulation of DNA-templated transcription"/>
    <property type="evidence" value="ECO:0007669"/>
    <property type="project" value="UniProtKB-UniRule"/>
</dbReference>
<dbReference type="NCBIfam" id="NF001030">
    <property type="entry name" value="PRK00110.1"/>
    <property type="match status" value="1"/>
</dbReference>
<feature type="domain" description="TACO1/YebC-like N-terminal" evidence="8">
    <location>
        <begin position="5"/>
        <end position="75"/>
    </location>
</feature>
<dbReference type="InterPro" id="IPR048300">
    <property type="entry name" value="TACO1_YebC-like_2nd/3rd_dom"/>
</dbReference>
<keyword evidence="5 6" id="KW-0804">Transcription</keyword>
<dbReference type="NCBIfam" id="TIGR01033">
    <property type="entry name" value="YebC/PmpR family DNA-binding transcriptional regulator"/>
    <property type="match status" value="1"/>
</dbReference>
<dbReference type="InterPro" id="IPR002876">
    <property type="entry name" value="Transcrip_reg_TACO1-like"/>
</dbReference>
<dbReference type="InterPro" id="IPR026564">
    <property type="entry name" value="Transcrip_reg_TACO1-like_dom3"/>
</dbReference>
<dbReference type="Gene3D" id="3.30.70.980">
    <property type="match status" value="2"/>
</dbReference>
<name>A0A2H0LKV4_9BACT</name>
<evidence type="ECO:0000259" key="7">
    <source>
        <dbReference type="Pfam" id="PF01709"/>
    </source>
</evidence>
<evidence type="ECO:0000256" key="5">
    <source>
        <dbReference type="ARBA" id="ARBA00023163"/>
    </source>
</evidence>
<evidence type="ECO:0000256" key="3">
    <source>
        <dbReference type="ARBA" id="ARBA00023015"/>
    </source>
</evidence>
<dbReference type="FunFam" id="1.10.10.200:FF:000002">
    <property type="entry name" value="Probable transcriptional regulatory protein CLM62_37755"/>
    <property type="match status" value="1"/>
</dbReference>
<dbReference type="GO" id="GO:0005829">
    <property type="term" value="C:cytosol"/>
    <property type="evidence" value="ECO:0007669"/>
    <property type="project" value="TreeGrafter"/>
</dbReference>
<keyword evidence="4 6" id="KW-0238">DNA-binding</keyword>
<dbReference type="EMBL" id="PCVY01000076">
    <property type="protein sequence ID" value="PIQ84977.1"/>
    <property type="molecule type" value="Genomic_DNA"/>
</dbReference>
<dbReference type="Gene3D" id="1.10.10.200">
    <property type="match status" value="1"/>
</dbReference>
<accession>A0A2H0LKV4</accession>
<dbReference type="Pfam" id="PF20772">
    <property type="entry name" value="TACO1_YebC_N"/>
    <property type="match status" value="1"/>
</dbReference>
<keyword evidence="3 6" id="KW-0805">Transcription regulation</keyword>
<evidence type="ECO:0000256" key="2">
    <source>
        <dbReference type="ARBA" id="ARBA00022490"/>
    </source>
</evidence>
<keyword evidence="2 6" id="KW-0963">Cytoplasm</keyword>
<dbReference type="InterPro" id="IPR029072">
    <property type="entry name" value="YebC-like"/>
</dbReference>
<evidence type="ECO:0000256" key="4">
    <source>
        <dbReference type="ARBA" id="ARBA00023125"/>
    </source>
</evidence>
<comment type="subcellular location">
    <subcellularLocation>
        <location evidence="6">Cytoplasm</location>
    </subcellularLocation>
</comment>
<dbReference type="PANTHER" id="PTHR12532:SF6">
    <property type="entry name" value="TRANSCRIPTIONAL REGULATORY PROTEIN YEBC-RELATED"/>
    <property type="match status" value="1"/>
</dbReference>
<dbReference type="InterPro" id="IPR049083">
    <property type="entry name" value="TACO1_YebC_N"/>
</dbReference>
<dbReference type="FunFam" id="3.30.70.980:FF:000002">
    <property type="entry name" value="Probable transcriptional regulatory protein YebC"/>
    <property type="match status" value="1"/>
</dbReference>
<dbReference type="Proteomes" id="UP000230859">
    <property type="component" value="Unassembled WGS sequence"/>
</dbReference>
<feature type="domain" description="TACO1/YebC-like second and third" evidence="7">
    <location>
        <begin position="82"/>
        <end position="236"/>
    </location>
</feature>